<dbReference type="Proteomes" id="UP000054630">
    <property type="component" value="Unassembled WGS sequence"/>
</dbReference>
<comment type="caution">
    <text evidence="1">The sequence shown here is derived from an EMBL/GenBank/DDBJ whole genome shotgun (WGS) entry which is preliminary data.</text>
</comment>
<sequence>MSSSFPQYIPRVFPSFLSPCFDTSSLGSVYFLRWKRPFLGNTGTMWIKSLTSASPSQLTTRSSTYMLDSAILTVWLFSPRLSSA</sequence>
<evidence type="ECO:0000313" key="2">
    <source>
        <dbReference type="Proteomes" id="UP000054630"/>
    </source>
</evidence>
<gene>
    <name evidence="1" type="ORF">T07_8240</name>
</gene>
<name>A0A0V0RFL3_9BILA</name>
<accession>A0A0V0RFL3</accession>
<keyword evidence="2" id="KW-1185">Reference proteome</keyword>
<dbReference type="AlphaFoldDB" id="A0A0V0RFL3"/>
<protein>
    <submittedName>
        <fullName evidence="1">Uncharacterized protein</fullName>
    </submittedName>
</protein>
<reference evidence="1 2" key="1">
    <citation type="submission" date="2015-01" db="EMBL/GenBank/DDBJ databases">
        <title>Evolution of Trichinella species and genotypes.</title>
        <authorList>
            <person name="Korhonen P.K."/>
            <person name="Edoardo P."/>
            <person name="Giuseppe L.R."/>
            <person name="Gasser R.B."/>
        </authorList>
    </citation>
    <scope>NUCLEOTIDE SEQUENCE [LARGE SCALE GENOMIC DNA]</scope>
    <source>
        <strain evidence="1">ISS37</strain>
    </source>
</reference>
<organism evidence="1 2">
    <name type="scientific">Trichinella nelsoni</name>
    <dbReference type="NCBI Taxonomy" id="6336"/>
    <lineage>
        <taxon>Eukaryota</taxon>
        <taxon>Metazoa</taxon>
        <taxon>Ecdysozoa</taxon>
        <taxon>Nematoda</taxon>
        <taxon>Enoplea</taxon>
        <taxon>Dorylaimia</taxon>
        <taxon>Trichinellida</taxon>
        <taxon>Trichinellidae</taxon>
        <taxon>Trichinella</taxon>
    </lineage>
</organism>
<dbReference type="EMBL" id="JYDL01000211">
    <property type="protein sequence ID" value="KRX13278.1"/>
    <property type="molecule type" value="Genomic_DNA"/>
</dbReference>
<proteinExistence type="predicted"/>
<evidence type="ECO:0000313" key="1">
    <source>
        <dbReference type="EMBL" id="KRX13278.1"/>
    </source>
</evidence>